<proteinExistence type="predicted"/>
<accession>A0A9W9YDQ4</accession>
<dbReference type="EMBL" id="MU827782">
    <property type="protein sequence ID" value="KAJ7336522.1"/>
    <property type="molecule type" value="Genomic_DNA"/>
</dbReference>
<evidence type="ECO:0000256" key="2">
    <source>
        <dbReference type="ARBA" id="ARBA00022692"/>
    </source>
</evidence>
<dbReference type="SMART" id="SM00694">
    <property type="entry name" value="DysFC"/>
    <property type="match status" value="2"/>
</dbReference>
<dbReference type="InterPro" id="IPR037721">
    <property type="entry name" value="Ferlin"/>
</dbReference>
<dbReference type="AlphaFoldDB" id="A0A9W9YDQ4"/>
<keyword evidence="3" id="KW-0677">Repeat</keyword>
<feature type="domain" description="C2" evidence="6">
    <location>
        <begin position="176"/>
        <end position="313"/>
    </location>
</feature>
<evidence type="ECO:0000256" key="3">
    <source>
        <dbReference type="ARBA" id="ARBA00022737"/>
    </source>
</evidence>
<dbReference type="PANTHER" id="PTHR12546">
    <property type="entry name" value="FER-1-LIKE"/>
    <property type="match status" value="1"/>
</dbReference>
<name>A0A9W9YDQ4_9CNID</name>
<keyword evidence="8" id="KW-1185">Reference proteome</keyword>
<keyword evidence="5" id="KW-0472">Membrane</keyword>
<comment type="caution">
    <text evidence="7">The sequence shown here is derived from an EMBL/GenBank/DDBJ whole genome shotgun (WGS) entry which is preliminary data.</text>
</comment>
<dbReference type="PROSITE" id="PS50004">
    <property type="entry name" value="C2"/>
    <property type="match status" value="1"/>
</dbReference>
<dbReference type="OrthoDB" id="5953065at2759"/>
<evidence type="ECO:0000259" key="6">
    <source>
        <dbReference type="PROSITE" id="PS50004"/>
    </source>
</evidence>
<evidence type="ECO:0000313" key="8">
    <source>
        <dbReference type="Proteomes" id="UP001163046"/>
    </source>
</evidence>
<comment type="subcellular location">
    <subcellularLocation>
        <location evidence="1">Membrane</location>
        <topology evidence="1">Single-pass membrane protein</topology>
    </subcellularLocation>
</comment>
<evidence type="ECO:0000256" key="5">
    <source>
        <dbReference type="ARBA" id="ARBA00023136"/>
    </source>
</evidence>
<keyword evidence="2" id="KW-0812">Transmembrane</keyword>
<dbReference type="Pfam" id="PF00168">
    <property type="entry name" value="C2"/>
    <property type="match status" value="1"/>
</dbReference>
<dbReference type="SMART" id="SM00693">
    <property type="entry name" value="DysFN"/>
    <property type="match status" value="1"/>
</dbReference>
<dbReference type="GO" id="GO:0016020">
    <property type="term" value="C:membrane"/>
    <property type="evidence" value="ECO:0007669"/>
    <property type="project" value="UniProtKB-SubCell"/>
</dbReference>
<dbReference type="CDD" id="cd04017">
    <property type="entry name" value="C2D_Ferlin"/>
    <property type="match status" value="1"/>
</dbReference>
<gene>
    <name evidence="7" type="ORF">OS493_011732</name>
</gene>
<dbReference type="InterPro" id="IPR035892">
    <property type="entry name" value="C2_domain_sf"/>
</dbReference>
<reference evidence="7" key="1">
    <citation type="submission" date="2023-01" db="EMBL/GenBank/DDBJ databases">
        <title>Genome assembly of the deep-sea coral Lophelia pertusa.</title>
        <authorList>
            <person name="Herrera S."/>
            <person name="Cordes E."/>
        </authorList>
    </citation>
    <scope>NUCLEOTIDE SEQUENCE</scope>
    <source>
        <strain evidence="7">USNM1676648</strain>
        <tissue evidence="7">Polyp</tissue>
    </source>
</reference>
<dbReference type="InterPro" id="IPR000008">
    <property type="entry name" value="C2_dom"/>
</dbReference>
<dbReference type="Proteomes" id="UP001163046">
    <property type="component" value="Unassembled WGS sequence"/>
</dbReference>
<dbReference type="InterPro" id="IPR006614">
    <property type="entry name" value="Peroxin/Ferlin"/>
</dbReference>
<keyword evidence="4" id="KW-1133">Transmembrane helix</keyword>
<sequence>MFDRDSGHKTFLEDVFENEARMIPGGNWGPASAPWTNVHGDKIDDKDKIKCPEGWEWTDNWQVDDNRAVDDEGWEYSVDVSYGVYGAIQKAYHLVRRKRWVRERLLKDPKAVIKQKELEEFEKEGWEYAPIFTAKFHHKERKIDFVRRRRWHRRMITVGGKDAKVSMPPVCLLEIDDEEDSKSCLRNIPRMFVTFEQPHKYQMWAYIYQARDLLAMDESGMNDAYARVAFCKQSAVTEVLTQTLCPTWDQTLIFDEVEIYESVENVTKNPPSVVVEVFDRDTVDEGAELPFTPPMRGDLYAVRSGVRPKLQRSAVENLPVEEIYTPALNIRVRDNRTFGRRPIVGVNSVRSLQKYAANGRKSLKRLTLVLGYNRQKRLPTRFSITSKQESHVVDIKESKKAKKR</sequence>
<dbReference type="InterPro" id="IPR037723">
    <property type="entry name" value="C2D_Ferlin"/>
</dbReference>
<dbReference type="GO" id="GO:0061025">
    <property type="term" value="P:membrane fusion"/>
    <property type="evidence" value="ECO:0007669"/>
    <property type="project" value="TreeGrafter"/>
</dbReference>
<dbReference type="SUPFAM" id="SSF49562">
    <property type="entry name" value="C2 domain (Calcium/lipid-binding domain, CaLB)"/>
    <property type="match status" value="1"/>
</dbReference>
<dbReference type="PANTHER" id="PTHR12546:SF33">
    <property type="entry name" value="SPERM VESICLE FUSION PROTEIN FER-1"/>
    <property type="match status" value="1"/>
</dbReference>
<dbReference type="Gene3D" id="2.60.40.150">
    <property type="entry name" value="C2 domain"/>
    <property type="match status" value="1"/>
</dbReference>
<protein>
    <recommendedName>
        <fullName evidence="6">C2 domain-containing protein</fullName>
    </recommendedName>
</protein>
<evidence type="ECO:0000256" key="4">
    <source>
        <dbReference type="ARBA" id="ARBA00022989"/>
    </source>
</evidence>
<dbReference type="GO" id="GO:0007009">
    <property type="term" value="P:plasma membrane organization"/>
    <property type="evidence" value="ECO:0007669"/>
    <property type="project" value="TreeGrafter"/>
</dbReference>
<evidence type="ECO:0000256" key="1">
    <source>
        <dbReference type="ARBA" id="ARBA00004167"/>
    </source>
</evidence>
<organism evidence="7 8">
    <name type="scientific">Desmophyllum pertusum</name>
    <dbReference type="NCBI Taxonomy" id="174260"/>
    <lineage>
        <taxon>Eukaryota</taxon>
        <taxon>Metazoa</taxon>
        <taxon>Cnidaria</taxon>
        <taxon>Anthozoa</taxon>
        <taxon>Hexacorallia</taxon>
        <taxon>Scleractinia</taxon>
        <taxon>Caryophylliina</taxon>
        <taxon>Caryophylliidae</taxon>
        <taxon>Desmophyllum</taxon>
    </lineage>
</organism>
<evidence type="ECO:0000313" key="7">
    <source>
        <dbReference type="EMBL" id="KAJ7336522.1"/>
    </source>
</evidence>